<gene>
    <name evidence="3" type="ORF">GC098_25060</name>
</gene>
<reference evidence="3 4" key="1">
    <citation type="submission" date="2019-10" db="EMBL/GenBank/DDBJ databases">
        <title>Description of Paenibacillus terrestris sp. nov.</title>
        <authorList>
            <person name="Carlier A."/>
            <person name="Qi S."/>
        </authorList>
    </citation>
    <scope>NUCLEOTIDE SEQUENCE [LARGE SCALE GENOMIC DNA]</scope>
    <source>
        <strain evidence="3 4">LMG 31458</strain>
    </source>
</reference>
<organism evidence="3 4">
    <name type="scientific">Paenibacillus phytorum</name>
    <dbReference type="NCBI Taxonomy" id="2654977"/>
    <lineage>
        <taxon>Bacteria</taxon>
        <taxon>Bacillati</taxon>
        <taxon>Bacillota</taxon>
        <taxon>Bacilli</taxon>
        <taxon>Bacillales</taxon>
        <taxon>Paenibacillaceae</taxon>
        <taxon>Paenibacillus</taxon>
    </lineage>
</organism>
<comment type="caution">
    <text evidence="3">The sequence shown here is derived from an EMBL/GenBank/DDBJ whole genome shotgun (WGS) entry which is preliminary data.</text>
</comment>
<feature type="signal peptide" evidence="2">
    <location>
        <begin position="1"/>
        <end position="23"/>
    </location>
</feature>
<evidence type="ECO:0000256" key="2">
    <source>
        <dbReference type="SAM" id="SignalP"/>
    </source>
</evidence>
<sequence>MKKKLTIAALILAVSAVGGSAYAASDTTIGGTIKSSIASVSATLSPTSSSKTISADEAAKLGDSTSFEKMAKEKGITLEELFAQLEKEGKITKTVSSTEPGKATGTSESTMASQLTASTQSSEAVSLEKMAKEQGVTVDELRAKIKEEGKHMEVGKLTDSSQAVKSNK</sequence>
<feature type="chain" id="PRO_5046521994" evidence="2">
    <location>
        <begin position="24"/>
        <end position="168"/>
    </location>
</feature>
<evidence type="ECO:0000256" key="1">
    <source>
        <dbReference type="SAM" id="MobiDB-lite"/>
    </source>
</evidence>
<feature type="compositionally biased region" description="Polar residues" evidence="1">
    <location>
        <begin position="93"/>
        <end position="124"/>
    </location>
</feature>
<dbReference type="Proteomes" id="UP000616779">
    <property type="component" value="Unassembled WGS sequence"/>
</dbReference>
<keyword evidence="2" id="KW-0732">Signal</keyword>
<accession>A0ABX1Y1Z0</accession>
<dbReference type="EMBL" id="WHOA01000172">
    <property type="protein sequence ID" value="NOU74624.1"/>
    <property type="molecule type" value="Genomic_DNA"/>
</dbReference>
<dbReference type="RefSeq" id="WP_171646028.1">
    <property type="nucleotide sequence ID" value="NZ_WHOA01000172.1"/>
</dbReference>
<keyword evidence="4" id="KW-1185">Reference proteome</keyword>
<evidence type="ECO:0000313" key="4">
    <source>
        <dbReference type="Proteomes" id="UP000616779"/>
    </source>
</evidence>
<protein>
    <submittedName>
        <fullName evidence="3">Uncharacterized protein</fullName>
    </submittedName>
</protein>
<evidence type="ECO:0000313" key="3">
    <source>
        <dbReference type="EMBL" id="NOU74624.1"/>
    </source>
</evidence>
<name>A0ABX1Y1Z0_9BACL</name>
<feature type="region of interest" description="Disordered" evidence="1">
    <location>
        <begin position="92"/>
        <end position="133"/>
    </location>
</feature>
<proteinExistence type="predicted"/>